<name>A0A0P1ETA3_9RHOB</name>
<feature type="domain" description="Rcc01698-like C-terminal" evidence="3">
    <location>
        <begin position="1055"/>
        <end position="1155"/>
    </location>
</feature>
<dbReference type="CDD" id="cd19607">
    <property type="entry name" value="GTA_TIM-barrel-like"/>
    <property type="match status" value="1"/>
</dbReference>
<accession>A0A0P1ETA3</accession>
<dbReference type="InterPro" id="IPR017853">
    <property type="entry name" value="GH"/>
</dbReference>
<organism evidence="4 5">
    <name type="scientific">Shimia marina</name>
    <dbReference type="NCBI Taxonomy" id="321267"/>
    <lineage>
        <taxon>Bacteria</taxon>
        <taxon>Pseudomonadati</taxon>
        <taxon>Pseudomonadota</taxon>
        <taxon>Alphaproteobacteria</taxon>
        <taxon>Rhodobacterales</taxon>
        <taxon>Roseobacteraceae</taxon>
    </lineage>
</organism>
<dbReference type="InterPro" id="IPR025195">
    <property type="entry name" value="GTA_TIM_dom"/>
</dbReference>
<feature type="domain" description="Tip attachment protein J" evidence="2">
    <location>
        <begin position="800"/>
        <end position="964"/>
    </location>
</feature>
<dbReference type="RefSeq" id="WP_058240618.1">
    <property type="nucleotide sequence ID" value="NZ_CYPW01000027.1"/>
</dbReference>
<dbReference type="Gene3D" id="3.20.20.80">
    <property type="entry name" value="Glycosidases"/>
    <property type="match status" value="1"/>
</dbReference>
<gene>
    <name evidence="4" type="ORF">SHM7688_02920</name>
</gene>
<protein>
    <recommendedName>
        <fullName evidence="6">Host specificity protein</fullName>
    </recommendedName>
</protein>
<dbReference type="SUPFAM" id="SSF51445">
    <property type="entry name" value="(Trans)glycosidases"/>
    <property type="match status" value="1"/>
</dbReference>
<sequence>MATLILAAAGAAIGGSVGGGLVGVSAAAIGQLAGATLGRVIDQAVMGNGADVVETGKLDRFRITGSAEGAAQARVFGRVRAAGQVIWATRFQEQVSESGGGKGRPAQPKTRSYSYSVSLAIALCEGEITRVGRIWADGIEISGEEITMRVYTGRHDQMPDPKIEAVEGAGAVPAYRGTAYVVIEDLELAPFGNRVPQFSFEVIRATPEGQVEQTSDYGQTVRAAALMPGTGEYALATTPVYCEADQGEMRVANENTPAGVTDFSASMQALEEELPNCAATSLVVSWFGNDLRAGMCQLRPMVESTTVDGRDMPWQVSGLSRTQAQLVPFQEERPVYGGTPTDVSVVQALRDLRARGKAVTFYPFILMQQMAENGLPDPWSDAPDQPVLPWRGRITLSIAPGRDGTPDGSAQADTEVAAFFGTAQAADFEIGNGEVHYTGPQEWSYRRFILHYAALCMASGGVEAFCIGSEMRGLTQIRGADGFTAVAQLKALAAEVRNLMGPEVKIGYAADWSEYFGYHPQDGSGDVYFHLDPLWACDDIDFIGIDNYMPLSDWRDGADHLDAQHWSDGRAQGYLQANVAGGEGYEWYYASAADRVAQTRTPITDGAFGEAWVFRYKDIANWWAQPHHERIGGARQSEATNWVPKSKPIWFTEIGCAAIDKGGNQPNKFLDEKSSESAMPHFSNGLRDDAMQQAYYEAMYQFWSLPENNPQSDLYGGRMIDTGRMFAWAWDARPFPAFPNARDLWSDGGNYARGHWINGRVSNRSLASVVSEICRAAGVLSYDISGLYGVVRGYVQADVSDGRAALQPLMLRHGFDAVERDGTLKFVMRAGQAAVPLDSSQLAVSEDLKGDLERNRAPEAEVAGRVRLNFSLAERDFEAAAEEAILPGERTEAVAQSDSAEVLTRVEGRQTAERWLAEARVARDRIKFALPPSRLDIGAGEVIAITSDPAGEDLDTKYRLDRVTQQAVHLLEGGRVEAAIYAPSDLADEAPRGSGFVPAVPVQSLFLDLPLLRGDEAPHAPHIAVTARPWPGSVAIYDSDMDDGYQLNQLLEAPAHVGITQTPLMRGAVGRWDRGAPLTVRMLNGELHSVSQAEVLNGKNLLFIGDGTPDRWEAMQFRQADLIGTNHYQLSDRLRGQLGTAPLMPDVWPAGSWVVALTSALAQMPLSPLHRGTRRHYRIGPADKGYDAPSYTHHEQTFVGVGLRPFAPVHLRFERLEGGDLRFHWMRQTRVGGDSWEGFDVPLGEEREAYLIRLRRGAQIVREVQVDMAQWLYPSSEQQADGGNDNLTVEVAQISAVFGAGLTATLDL</sequence>
<evidence type="ECO:0000259" key="3">
    <source>
        <dbReference type="Pfam" id="PF23666"/>
    </source>
</evidence>
<dbReference type="Pfam" id="PF23666">
    <property type="entry name" value="Rcc01698_C"/>
    <property type="match status" value="1"/>
</dbReference>
<dbReference type="STRING" id="321267.SHM7688_02920"/>
<dbReference type="Pfam" id="PF13550">
    <property type="entry name" value="Phage-tail_3"/>
    <property type="match status" value="1"/>
</dbReference>
<proteinExistence type="predicted"/>
<dbReference type="InterPro" id="IPR032876">
    <property type="entry name" value="J_dom"/>
</dbReference>
<evidence type="ECO:0008006" key="6">
    <source>
        <dbReference type="Google" id="ProtNLM"/>
    </source>
</evidence>
<dbReference type="Pfam" id="PF13547">
    <property type="entry name" value="GTA_TIM"/>
    <property type="match status" value="1"/>
</dbReference>
<dbReference type="Proteomes" id="UP000054823">
    <property type="component" value="Unassembled WGS sequence"/>
</dbReference>
<dbReference type="InterPro" id="IPR056490">
    <property type="entry name" value="Rcc01698_C"/>
</dbReference>
<feature type="domain" description="GTA TIM-barrel-like" evidence="1">
    <location>
        <begin position="443"/>
        <end position="739"/>
    </location>
</feature>
<keyword evidence="5" id="KW-1185">Reference proteome</keyword>
<evidence type="ECO:0000313" key="5">
    <source>
        <dbReference type="Proteomes" id="UP000054823"/>
    </source>
</evidence>
<evidence type="ECO:0000313" key="4">
    <source>
        <dbReference type="EMBL" id="CUH53466.1"/>
    </source>
</evidence>
<evidence type="ECO:0000259" key="1">
    <source>
        <dbReference type="Pfam" id="PF13547"/>
    </source>
</evidence>
<reference evidence="4 5" key="1">
    <citation type="submission" date="2015-09" db="EMBL/GenBank/DDBJ databases">
        <authorList>
            <consortium name="Swine Surveillance"/>
        </authorList>
    </citation>
    <scope>NUCLEOTIDE SEQUENCE [LARGE SCALE GENOMIC DNA]</scope>
    <source>
        <strain evidence="4 5">CECT 7688</strain>
    </source>
</reference>
<dbReference type="OrthoDB" id="8445115at2"/>
<dbReference type="EMBL" id="CYPW01000027">
    <property type="protein sequence ID" value="CUH53466.1"/>
    <property type="molecule type" value="Genomic_DNA"/>
</dbReference>
<evidence type="ECO:0000259" key="2">
    <source>
        <dbReference type="Pfam" id="PF13550"/>
    </source>
</evidence>